<dbReference type="NCBIfam" id="TIGR01744">
    <property type="entry name" value="XPRTase"/>
    <property type="match status" value="1"/>
</dbReference>
<evidence type="ECO:0000256" key="2">
    <source>
        <dbReference type="ARBA" id="ARBA00022676"/>
    </source>
</evidence>
<comment type="catalytic activity">
    <reaction evidence="5">
        <text>XMP + diphosphate = xanthine + 5-phospho-alpha-D-ribose 1-diphosphate</text>
        <dbReference type="Rhea" id="RHEA:10800"/>
        <dbReference type="ChEBI" id="CHEBI:17712"/>
        <dbReference type="ChEBI" id="CHEBI:33019"/>
        <dbReference type="ChEBI" id="CHEBI:57464"/>
        <dbReference type="ChEBI" id="CHEBI:58017"/>
        <dbReference type="EC" id="2.4.2.22"/>
    </reaction>
</comment>
<dbReference type="GO" id="GO:0006166">
    <property type="term" value="P:purine ribonucleoside salvage"/>
    <property type="evidence" value="ECO:0007669"/>
    <property type="project" value="UniProtKB-KW"/>
</dbReference>
<feature type="binding site" evidence="5">
    <location>
        <position position="155"/>
    </location>
    <ligand>
        <name>xanthine</name>
        <dbReference type="ChEBI" id="CHEBI:17712"/>
    </ligand>
</feature>
<dbReference type="CDD" id="cd06223">
    <property type="entry name" value="PRTases_typeI"/>
    <property type="match status" value="1"/>
</dbReference>
<evidence type="ECO:0000256" key="4">
    <source>
        <dbReference type="ARBA" id="ARBA00022726"/>
    </source>
</evidence>
<dbReference type="InterPro" id="IPR010079">
    <property type="entry name" value="Xanthine_PRibTrfase"/>
</dbReference>
<keyword evidence="4 5" id="KW-0660">Purine salvage</keyword>
<dbReference type="NCBIfam" id="NF006671">
    <property type="entry name" value="PRK09219.1"/>
    <property type="match status" value="1"/>
</dbReference>
<dbReference type="HAMAP" id="MF_01184">
    <property type="entry name" value="XPRTase"/>
    <property type="match status" value="1"/>
</dbReference>
<comment type="function">
    <text evidence="5">Converts the preformed base xanthine, a product of nucleic acid breakdown, to xanthosine 5'-monophosphate (XMP), so it can be reused for RNA or DNA synthesis.</text>
</comment>
<dbReference type="GO" id="GO:0000310">
    <property type="term" value="F:xanthine phosphoribosyltransferase activity"/>
    <property type="evidence" value="ECO:0007669"/>
    <property type="project" value="UniProtKB-UniRule"/>
</dbReference>
<dbReference type="GO" id="GO:0032265">
    <property type="term" value="P:XMP salvage"/>
    <property type="evidence" value="ECO:0007669"/>
    <property type="project" value="UniProtKB-UniRule"/>
</dbReference>
<reference evidence="7" key="1">
    <citation type="submission" date="2020-10" db="EMBL/GenBank/DDBJ databases">
        <authorList>
            <person name="Gilroy R."/>
        </authorList>
    </citation>
    <scope>NUCLEOTIDE SEQUENCE</scope>
    <source>
        <strain evidence="7">17073</strain>
    </source>
</reference>
<protein>
    <recommendedName>
        <fullName evidence="5 6">Xanthine phosphoribosyltransferase</fullName>
        <shortName evidence="5">XPRTase</shortName>
        <ecNumber evidence="5 6">2.4.2.22</ecNumber>
    </recommendedName>
</protein>
<accession>A0A9D1LHE5</accession>
<dbReference type="SUPFAM" id="SSF53271">
    <property type="entry name" value="PRTase-like"/>
    <property type="match status" value="1"/>
</dbReference>
<sequence>MQLLKNRIVQDGRVLEGGILKVDSFLNHQLDPNLMFQLAEEFGRRFASVPFNKIVTIEASGIAPAVMLGYQLQLPVVFIKKKQPKTMDNMLVSEVRSFTKNRVYTVCISANFLTPDDRVVFIDDFLAYGNAAMGMLDLARQAGATVEGMGFIIEKGFQGGGDRLRQMGMNVQSLAIIDSLDDCRIRFRE</sequence>
<keyword evidence="1 5" id="KW-0963">Cytoplasm</keyword>
<dbReference type="GO" id="GO:0046110">
    <property type="term" value="P:xanthine metabolic process"/>
    <property type="evidence" value="ECO:0007669"/>
    <property type="project" value="UniProtKB-UniRule"/>
</dbReference>
<comment type="pathway">
    <text evidence="5">Purine metabolism; XMP biosynthesis via salvage pathway; XMP from xanthine: step 1/1.</text>
</comment>
<dbReference type="InterPro" id="IPR000836">
    <property type="entry name" value="PRTase_dom"/>
</dbReference>
<evidence type="ECO:0000256" key="3">
    <source>
        <dbReference type="ARBA" id="ARBA00022679"/>
    </source>
</evidence>
<dbReference type="EMBL" id="DVMS01000120">
    <property type="protein sequence ID" value="HIU38846.1"/>
    <property type="molecule type" value="Genomic_DNA"/>
</dbReference>
<gene>
    <name evidence="5 7" type="primary">xpt</name>
    <name evidence="7" type="ORF">IAD18_04170</name>
</gene>
<dbReference type="Proteomes" id="UP000824076">
    <property type="component" value="Unassembled WGS sequence"/>
</dbReference>
<proteinExistence type="inferred from homology"/>
<evidence type="ECO:0000256" key="5">
    <source>
        <dbReference type="HAMAP-Rule" id="MF_01184"/>
    </source>
</evidence>
<reference evidence="7" key="2">
    <citation type="journal article" date="2021" name="PeerJ">
        <title>Extensive microbial diversity within the chicken gut microbiome revealed by metagenomics and culture.</title>
        <authorList>
            <person name="Gilroy R."/>
            <person name="Ravi A."/>
            <person name="Getino M."/>
            <person name="Pursley I."/>
            <person name="Horton D.L."/>
            <person name="Alikhan N.F."/>
            <person name="Baker D."/>
            <person name="Gharbi K."/>
            <person name="Hall N."/>
            <person name="Watson M."/>
            <person name="Adriaenssens E.M."/>
            <person name="Foster-Nyarko E."/>
            <person name="Jarju S."/>
            <person name="Secka A."/>
            <person name="Antonio M."/>
            <person name="Oren A."/>
            <person name="Chaudhuri R.R."/>
            <person name="La Ragione R."/>
            <person name="Hildebrand F."/>
            <person name="Pallen M.J."/>
        </authorList>
    </citation>
    <scope>NUCLEOTIDE SEQUENCE</scope>
    <source>
        <strain evidence="7">17073</strain>
    </source>
</reference>
<feature type="binding site" evidence="5">
    <location>
        <position position="20"/>
    </location>
    <ligand>
        <name>xanthine</name>
        <dbReference type="ChEBI" id="CHEBI:17712"/>
    </ligand>
</feature>
<comment type="similarity">
    <text evidence="5">Belongs to the purine/pyrimidine phosphoribosyltransferase family. Xpt subfamily.</text>
</comment>
<comment type="caution">
    <text evidence="7">The sequence shown here is derived from an EMBL/GenBank/DDBJ whole genome shotgun (WGS) entry which is preliminary data.</text>
</comment>
<dbReference type="PANTHER" id="PTHR43864:SF1">
    <property type="entry name" value="XANTHINE PHOSPHORIBOSYLTRANSFERASE"/>
    <property type="match status" value="1"/>
</dbReference>
<feature type="binding site" evidence="5">
    <location>
        <position position="27"/>
    </location>
    <ligand>
        <name>xanthine</name>
        <dbReference type="ChEBI" id="CHEBI:17712"/>
    </ligand>
</feature>
<comment type="subunit">
    <text evidence="5">Homodimer.</text>
</comment>
<dbReference type="InterPro" id="IPR029057">
    <property type="entry name" value="PRTase-like"/>
</dbReference>
<dbReference type="AlphaFoldDB" id="A0A9D1LHE5"/>
<evidence type="ECO:0000313" key="7">
    <source>
        <dbReference type="EMBL" id="HIU38846.1"/>
    </source>
</evidence>
<keyword evidence="2 5" id="KW-0328">Glycosyltransferase</keyword>
<dbReference type="Gene3D" id="3.40.50.2020">
    <property type="match status" value="1"/>
</dbReference>
<evidence type="ECO:0000256" key="6">
    <source>
        <dbReference type="NCBIfam" id="TIGR01744"/>
    </source>
</evidence>
<feature type="binding site" evidence="5">
    <location>
        <begin position="127"/>
        <end position="131"/>
    </location>
    <ligand>
        <name>5-phospho-alpha-D-ribose 1-diphosphate</name>
        <dbReference type="ChEBI" id="CHEBI:58017"/>
    </ligand>
</feature>
<comment type="subcellular location">
    <subcellularLocation>
        <location evidence="5">Cytoplasm</location>
    </subcellularLocation>
</comment>
<evidence type="ECO:0000313" key="8">
    <source>
        <dbReference type="Proteomes" id="UP000824076"/>
    </source>
</evidence>
<dbReference type="PANTHER" id="PTHR43864">
    <property type="entry name" value="HYPOXANTHINE/GUANINE PHOSPHORIBOSYLTRANSFERASE"/>
    <property type="match status" value="1"/>
</dbReference>
<dbReference type="EC" id="2.4.2.22" evidence="5 6"/>
<evidence type="ECO:0000256" key="1">
    <source>
        <dbReference type="ARBA" id="ARBA00022490"/>
    </source>
</evidence>
<keyword evidence="3 5" id="KW-0808">Transferase</keyword>
<name>A0A9D1LHE5_9BACT</name>
<organism evidence="7 8">
    <name type="scientific">Candidatus Limisoma intestinavium</name>
    <dbReference type="NCBI Taxonomy" id="2840856"/>
    <lineage>
        <taxon>Bacteria</taxon>
        <taxon>Pseudomonadati</taxon>
        <taxon>Bacteroidota</taxon>
        <taxon>Bacteroidia</taxon>
        <taxon>Bacteroidales</taxon>
        <taxon>Candidatus Limisoma</taxon>
    </lineage>
</organism>
<dbReference type="GO" id="GO:0005737">
    <property type="term" value="C:cytoplasm"/>
    <property type="evidence" value="ECO:0007669"/>
    <property type="project" value="UniProtKB-SubCell"/>
</dbReference>
<dbReference type="InterPro" id="IPR050118">
    <property type="entry name" value="Pur/Pyrimidine_PRTase"/>
</dbReference>